<dbReference type="AlphaFoldDB" id="A0A401P8M1"/>
<dbReference type="Proteomes" id="UP000288216">
    <property type="component" value="Unassembled WGS sequence"/>
</dbReference>
<evidence type="ECO:0000256" key="1">
    <source>
        <dbReference type="SAM" id="Coils"/>
    </source>
</evidence>
<evidence type="ECO:0000313" key="2">
    <source>
        <dbReference type="EMBL" id="GCB69511.1"/>
    </source>
</evidence>
<feature type="coiled-coil region" evidence="1">
    <location>
        <begin position="3"/>
        <end position="30"/>
    </location>
</feature>
<dbReference type="EMBL" id="BFAA01000226">
    <property type="protein sequence ID" value="GCB69511.1"/>
    <property type="molecule type" value="Genomic_DNA"/>
</dbReference>
<keyword evidence="1" id="KW-0175">Coiled coil</keyword>
<reference evidence="2 3" key="1">
    <citation type="journal article" date="2018" name="Nat. Ecol. Evol.">
        <title>Shark genomes provide insights into elasmobranch evolution and the origin of vertebrates.</title>
        <authorList>
            <person name="Hara Y"/>
            <person name="Yamaguchi K"/>
            <person name="Onimaru K"/>
            <person name="Kadota M"/>
            <person name="Koyanagi M"/>
            <person name="Keeley SD"/>
            <person name="Tatsumi K"/>
            <person name="Tanaka K"/>
            <person name="Motone F"/>
            <person name="Kageyama Y"/>
            <person name="Nozu R"/>
            <person name="Adachi N"/>
            <person name="Nishimura O"/>
            <person name="Nakagawa R"/>
            <person name="Tanegashima C"/>
            <person name="Kiyatake I"/>
            <person name="Matsumoto R"/>
            <person name="Murakumo K"/>
            <person name="Nishida K"/>
            <person name="Terakita A"/>
            <person name="Kuratani S"/>
            <person name="Sato K"/>
            <person name="Hyodo S Kuraku.S."/>
        </authorList>
    </citation>
    <scope>NUCLEOTIDE SEQUENCE [LARGE SCALE GENOMIC DNA]</scope>
</reference>
<protein>
    <submittedName>
        <fullName evidence="2">Uncharacterized protein</fullName>
    </submittedName>
</protein>
<proteinExistence type="predicted"/>
<organism evidence="2 3">
    <name type="scientific">Scyliorhinus torazame</name>
    <name type="common">Cloudy catshark</name>
    <name type="synonym">Catulus torazame</name>
    <dbReference type="NCBI Taxonomy" id="75743"/>
    <lineage>
        <taxon>Eukaryota</taxon>
        <taxon>Metazoa</taxon>
        <taxon>Chordata</taxon>
        <taxon>Craniata</taxon>
        <taxon>Vertebrata</taxon>
        <taxon>Chondrichthyes</taxon>
        <taxon>Elasmobranchii</taxon>
        <taxon>Galeomorphii</taxon>
        <taxon>Galeoidea</taxon>
        <taxon>Carcharhiniformes</taxon>
        <taxon>Scyliorhinidae</taxon>
        <taxon>Scyliorhinus</taxon>
    </lineage>
</organism>
<evidence type="ECO:0000313" key="3">
    <source>
        <dbReference type="Proteomes" id="UP000288216"/>
    </source>
</evidence>
<comment type="caution">
    <text evidence="2">The sequence shown here is derived from an EMBL/GenBank/DDBJ whole genome shotgun (WGS) entry which is preliminary data.</text>
</comment>
<name>A0A401P8M1_SCYTO</name>
<gene>
    <name evidence="2" type="ORF">scyTo_0001063</name>
</gene>
<accession>A0A401P8M1</accession>
<sequence length="120" mass="13733">MNIVRLKNQLNGKEEELKGRTEELSKLRADNEAVSSTITELIQVKTSPETYLANNETRMKDKDNVLLQTKEEKTGIRSENIYLLLKIKDLEGNALNASKLLRIIELLKNDITEMNSCNKK</sequence>
<keyword evidence="3" id="KW-1185">Reference proteome</keyword>